<comment type="caution">
    <text evidence="3">The sequence shown here is derived from an EMBL/GenBank/DDBJ whole genome shotgun (WGS) entry which is preliminary data.</text>
</comment>
<keyword evidence="2" id="KW-0472">Membrane</keyword>
<keyword evidence="4" id="KW-1185">Reference proteome</keyword>
<evidence type="ECO:0000256" key="2">
    <source>
        <dbReference type="SAM" id="Phobius"/>
    </source>
</evidence>
<keyword evidence="2" id="KW-0812">Transmembrane</keyword>
<keyword evidence="2" id="KW-1133">Transmembrane helix</keyword>
<dbReference type="RefSeq" id="WP_322776529.1">
    <property type="nucleotide sequence ID" value="NZ_JARJFB010000032.1"/>
</dbReference>
<dbReference type="EMBL" id="JARJFB010000032">
    <property type="protein sequence ID" value="MEA0970625.1"/>
    <property type="molecule type" value="Genomic_DNA"/>
</dbReference>
<feature type="region of interest" description="Disordered" evidence="1">
    <location>
        <begin position="123"/>
        <end position="156"/>
    </location>
</feature>
<sequence length="156" mass="16352">MGVEILVIAIVAGVISLISGATSIATLVHVKKSSVAMSDDKTSVDIFNKSTDEEKTDGSKIHTREQKIHIEDIDTDFASSQFSATRTGLPNKTSEILGRGGAEALGGLITLKKVVPSKLIEDAKEGHKSSGGLEISELLTGDDHVDLAGAESHSVE</sequence>
<name>A0ABU5NBS8_9RICK</name>
<feature type="transmembrane region" description="Helical" evidence="2">
    <location>
        <begin position="6"/>
        <end position="28"/>
    </location>
</feature>
<accession>A0ABU5NBS8</accession>
<evidence type="ECO:0000313" key="4">
    <source>
        <dbReference type="Proteomes" id="UP001291687"/>
    </source>
</evidence>
<evidence type="ECO:0000313" key="3">
    <source>
        <dbReference type="EMBL" id="MEA0970625.1"/>
    </source>
</evidence>
<dbReference type="Proteomes" id="UP001291687">
    <property type="component" value="Unassembled WGS sequence"/>
</dbReference>
<gene>
    <name evidence="3" type="ORF">Megvenef_00592</name>
</gene>
<evidence type="ECO:0000256" key="1">
    <source>
        <dbReference type="SAM" id="MobiDB-lite"/>
    </source>
</evidence>
<protein>
    <submittedName>
        <fullName evidence="3">Uncharacterized protein</fullName>
    </submittedName>
</protein>
<organism evidence="3 4">
    <name type="scientific">Candidatus Megaera venefica</name>
    <dbReference type="NCBI Taxonomy" id="2055910"/>
    <lineage>
        <taxon>Bacteria</taxon>
        <taxon>Pseudomonadati</taxon>
        <taxon>Pseudomonadota</taxon>
        <taxon>Alphaproteobacteria</taxon>
        <taxon>Rickettsiales</taxon>
        <taxon>Rickettsiaceae</taxon>
        <taxon>Candidatus Megaera</taxon>
    </lineage>
</organism>
<reference evidence="3 4" key="1">
    <citation type="submission" date="2023-03" db="EMBL/GenBank/DDBJ databases">
        <title>Host association and intracellularity evolved multiple times independently in the Rickettsiales.</title>
        <authorList>
            <person name="Castelli M."/>
            <person name="Nardi T."/>
            <person name="Gammuto L."/>
            <person name="Bellinzona G."/>
            <person name="Sabaneyeva E."/>
            <person name="Potekhin A."/>
            <person name="Serra V."/>
            <person name="Petroni G."/>
            <person name="Sassera D."/>
        </authorList>
    </citation>
    <scope>NUCLEOTIDE SEQUENCE [LARGE SCALE GENOMIC DNA]</scope>
    <source>
        <strain evidence="3 4">Sr 2-6</strain>
    </source>
</reference>
<proteinExistence type="predicted"/>